<reference evidence="4" key="1">
    <citation type="submission" date="2016-11" db="EMBL/GenBank/DDBJ databases">
        <authorList>
            <person name="Varghese N."/>
            <person name="Submissions S."/>
        </authorList>
    </citation>
    <scope>NUCLEOTIDE SEQUENCE [LARGE SCALE GENOMIC DNA]</scope>
    <source>
        <strain evidence="4">313</strain>
    </source>
</reference>
<dbReference type="InterPro" id="IPR050194">
    <property type="entry name" value="Glycosyltransferase_grp1"/>
</dbReference>
<protein>
    <submittedName>
        <fullName evidence="3">1,2-diacylglycerol-3-alpha-glucose alpha-1,2-glucosyltransferase</fullName>
    </submittedName>
</protein>
<dbReference type="GO" id="GO:0016757">
    <property type="term" value="F:glycosyltransferase activity"/>
    <property type="evidence" value="ECO:0007669"/>
    <property type="project" value="InterPro"/>
</dbReference>
<dbReference type="Pfam" id="PF13439">
    <property type="entry name" value="Glyco_transf_4"/>
    <property type="match status" value="1"/>
</dbReference>
<dbReference type="eggNOG" id="COG0438">
    <property type="taxonomic scope" value="Bacteria"/>
</dbReference>
<dbReference type="STRING" id="28230.SAMN05878443_0344"/>
<dbReference type="RefSeq" id="WP_034546877.1">
    <property type="nucleotide sequence ID" value="NZ_FSRN01000001.1"/>
</dbReference>
<name>A0A1N6F205_9LACT</name>
<keyword evidence="4" id="KW-1185">Reference proteome</keyword>
<feature type="domain" description="Glycosyl transferase family 1" evidence="1">
    <location>
        <begin position="148"/>
        <end position="297"/>
    </location>
</feature>
<dbReference type="OrthoDB" id="9802525at2"/>
<dbReference type="InterPro" id="IPR001296">
    <property type="entry name" value="Glyco_trans_1"/>
</dbReference>
<dbReference type="Proteomes" id="UP000184758">
    <property type="component" value="Unassembled WGS sequence"/>
</dbReference>
<dbReference type="PANTHER" id="PTHR45947">
    <property type="entry name" value="SULFOQUINOVOSYL TRANSFERASE SQD2"/>
    <property type="match status" value="1"/>
</dbReference>
<gene>
    <name evidence="3" type="ORF">SAMN05878443_0344</name>
</gene>
<accession>A0A1N6F205</accession>
<organism evidence="3 4">
    <name type="scientific">Carnobacterium alterfunditum</name>
    <dbReference type="NCBI Taxonomy" id="28230"/>
    <lineage>
        <taxon>Bacteria</taxon>
        <taxon>Bacillati</taxon>
        <taxon>Bacillota</taxon>
        <taxon>Bacilli</taxon>
        <taxon>Lactobacillales</taxon>
        <taxon>Carnobacteriaceae</taxon>
        <taxon>Carnobacterium</taxon>
    </lineage>
</organism>
<sequence length="329" mass="38367">MKVLLYSGSLKIVNKSGIGQAVRQQEKSLKLLGIPYTMDSRDDFDIIHLNTIFPDSRIMSIMAKRKSKKVIYYAHSTMEDFKNSFRGSNLLAPIFKKWIIYCYNSADIVITPTEYSKMLLESYGLKRPIFSLSNGVDIDYFERNYDARKRFRDKYDLKEQEKVIISVGHYIERKGILDFVKIAEQMPEYQFYWFGYTNSHLVPHSVREIIENSLPNLHFPGYVNRNDLRDAYCGSDLFLFLTHEETEGIVLLEALASKIPVLIRDIPVYKDWLSDGETVYKGITIYDFKEKITQILEGILPDITKSGYRIAEQRDLKVIGRLLINIYDQ</sequence>
<dbReference type="PANTHER" id="PTHR45947:SF3">
    <property type="entry name" value="SULFOQUINOVOSYL TRANSFERASE SQD2"/>
    <property type="match status" value="1"/>
</dbReference>
<evidence type="ECO:0000313" key="3">
    <source>
        <dbReference type="EMBL" id="SIN89256.1"/>
    </source>
</evidence>
<dbReference type="SUPFAM" id="SSF53756">
    <property type="entry name" value="UDP-Glycosyltransferase/glycogen phosphorylase"/>
    <property type="match status" value="1"/>
</dbReference>
<evidence type="ECO:0000259" key="1">
    <source>
        <dbReference type="Pfam" id="PF00534"/>
    </source>
</evidence>
<dbReference type="EMBL" id="FSRN01000001">
    <property type="protein sequence ID" value="SIN89256.1"/>
    <property type="molecule type" value="Genomic_DNA"/>
</dbReference>
<proteinExistence type="predicted"/>
<dbReference type="Pfam" id="PF00534">
    <property type="entry name" value="Glycos_transf_1"/>
    <property type="match status" value="1"/>
</dbReference>
<evidence type="ECO:0000313" key="4">
    <source>
        <dbReference type="Proteomes" id="UP000184758"/>
    </source>
</evidence>
<dbReference type="Gene3D" id="3.40.50.2000">
    <property type="entry name" value="Glycogen Phosphorylase B"/>
    <property type="match status" value="2"/>
</dbReference>
<evidence type="ECO:0000259" key="2">
    <source>
        <dbReference type="Pfam" id="PF13439"/>
    </source>
</evidence>
<keyword evidence="3" id="KW-0808">Transferase</keyword>
<dbReference type="AlphaFoldDB" id="A0A1N6F205"/>
<dbReference type="InterPro" id="IPR028098">
    <property type="entry name" value="Glyco_trans_4-like_N"/>
</dbReference>
<feature type="domain" description="Glycosyltransferase subfamily 4-like N-terminal" evidence="2">
    <location>
        <begin position="41"/>
        <end position="139"/>
    </location>
</feature>